<evidence type="ECO:0000313" key="1">
    <source>
        <dbReference type="EMBL" id="KWV56523.1"/>
    </source>
</evidence>
<gene>
    <name evidence="1" type="ORF">AS026_33690</name>
</gene>
<name>A0A109JWS9_9HYPH</name>
<dbReference type="AlphaFoldDB" id="A0A109JWS9"/>
<reference evidence="1 2" key="1">
    <citation type="submission" date="2015-11" db="EMBL/GenBank/DDBJ databases">
        <title>Draft Genome Sequence of the Strain BR 10423 (Rhizobium sp.) isolated from nodules of Mimosa pudica.</title>
        <authorList>
            <person name="Barauna A.C."/>
            <person name="Zilli J.E."/>
            <person name="Simoes-Araujo J.L."/>
            <person name="Reis V.M."/>
            <person name="James E.K."/>
            <person name="Reis F.B.Jr."/>
            <person name="Rouws L.F."/>
            <person name="Passos S.R."/>
            <person name="Gois S.R."/>
        </authorList>
    </citation>
    <scope>NUCLEOTIDE SEQUENCE [LARGE SCALE GENOMIC DNA]</scope>
    <source>
        <strain evidence="1 2">BR10423</strain>
    </source>
</reference>
<dbReference type="EMBL" id="LNCD01000036">
    <property type="protein sequence ID" value="KWV56523.1"/>
    <property type="molecule type" value="Genomic_DNA"/>
</dbReference>
<dbReference type="Proteomes" id="UP000068164">
    <property type="component" value="Unassembled WGS sequence"/>
</dbReference>
<proteinExistence type="predicted"/>
<protein>
    <submittedName>
        <fullName evidence="1">Uncharacterized protein</fullName>
    </submittedName>
</protein>
<accession>A0A109JWS9</accession>
<sequence>MRPTGAGIILFNSAHRVGGYFGKFGDFAYTKLQNCASSTRLSGIQKYDLVFISIQGIDEYQVSI</sequence>
<keyword evidence="2" id="KW-1185">Reference proteome</keyword>
<comment type="caution">
    <text evidence="1">The sequence shown here is derived from an EMBL/GenBank/DDBJ whole genome shotgun (WGS) entry which is preliminary data.</text>
</comment>
<evidence type="ECO:0000313" key="2">
    <source>
        <dbReference type="Proteomes" id="UP000068164"/>
    </source>
</evidence>
<organism evidence="1 2">
    <name type="scientific">Rhizobium altiplani</name>
    <dbReference type="NCBI Taxonomy" id="1864509"/>
    <lineage>
        <taxon>Bacteria</taxon>
        <taxon>Pseudomonadati</taxon>
        <taxon>Pseudomonadota</taxon>
        <taxon>Alphaproteobacteria</taxon>
        <taxon>Hyphomicrobiales</taxon>
        <taxon>Rhizobiaceae</taxon>
        <taxon>Rhizobium/Agrobacterium group</taxon>
        <taxon>Rhizobium</taxon>
    </lineage>
</organism>